<proteinExistence type="predicted"/>
<feature type="transmembrane region" description="Helical" evidence="1">
    <location>
        <begin position="530"/>
        <end position="548"/>
    </location>
</feature>
<dbReference type="STRING" id="1314783.A0A165R5P9"/>
<dbReference type="EMBL" id="KV429052">
    <property type="protein sequence ID" value="KZT70343.1"/>
    <property type="molecule type" value="Genomic_DNA"/>
</dbReference>
<keyword evidence="1" id="KW-0812">Transmembrane</keyword>
<keyword evidence="1" id="KW-1133">Transmembrane helix</keyword>
<protein>
    <recommendedName>
        <fullName evidence="4">RGS domain-containing protein</fullName>
    </recommendedName>
</protein>
<gene>
    <name evidence="2" type="ORF">DAEQUDRAFT_764788</name>
</gene>
<dbReference type="PANTHER" id="PTHR39466:SF1">
    <property type="entry name" value="RGS DOMAIN-CONTAINING PROTEIN"/>
    <property type="match status" value="1"/>
</dbReference>
<reference evidence="2 3" key="1">
    <citation type="journal article" date="2016" name="Mol. Biol. Evol.">
        <title>Comparative Genomics of Early-Diverging Mushroom-Forming Fungi Provides Insights into the Origins of Lignocellulose Decay Capabilities.</title>
        <authorList>
            <person name="Nagy L.G."/>
            <person name="Riley R."/>
            <person name="Tritt A."/>
            <person name="Adam C."/>
            <person name="Daum C."/>
            <person name="Floudas D."/>
            <person name="Sun H."/>
            <person name="Yadav J.S."/>
            <person name="Pangilinan J."/>
            <person name="Larsson K.H."/>
            <person name="Matsuura K."/>
            <person name="Barry K."/>
            <person name="Labutti K."/>
            <person name="Kuo R."/>
            <person name="Ohm R.A."/>
            <person name="Bhattacharya S.S."/>
            <person name="Shirouzu T."/>
            <person name="Yoshinaga Y."/>
            <person name="Martin F.M."/>
            <person name="Grigoriev I.V."/>
            <person name="Hibbett D.S."/>
        </authorList>
    </citation>
    <scope>NUCLEOTIDE SEQUENCE [LARGE SCALE GENOMIC DNA]</scope>
    <source>
        <strain evidence="2 3">L-15889</strain>
    </source>
</reference>
<evidence type="ECO:0000313" key="2">
    <source>
        <dbReference type="EMBL" id="KZT70343.1"/>
    </source>
</evidence>
<dbReference type="PANTHER" id="PTHR39466">
    <property type="entry name" value="RGS DOMAIN-CONTAINING PROTEIN"/>
    <property type="match status" value="1"/>
</dbReference>
<dbReference type="InterPro" id="IPR036305">
    <property type="entry name" value="RGS_sf"/>
</dbReference>
<feature type="transmembrane region" description="Helical" evidence="1">
    <location>
        <begin position="287"/>
        <end position="314"/>
    </location>
</feature>
<dbReference type="InterPro" id="IPR044926">
    <property type="entry name" value="RGS_subdomain_2"/>
</dbReference>
<keyword evidence="3" id="KW-1185">Reference proteome</keyword>
<dbReference type="Proteomes" id="UP000076727">
    <property type="component" value="Unassembled WGS sequence"/>
</dbReference>
<keyword evidence="1" id="KW-0472">Membrane</keyword>
<dbReference type="OrthoDB" id="3232309at2759"/>
<evidence type="ECO:0000256" key="1">
    <source>
        <dbReference type="SAM" id="Phobius"/>
    </source>
</evidence>
<dbReference type="Gene3D" id="1.10.167.10">
    <property type="entry name" value="Regulator of G-protein Signalling 4, domain 2"/>
    <property type="match status" value="1"/>
</dbReference>
<organism evidence="2 3">
    <name type="scientific">Daedalea quercina L-15889</name>
    <dbReference type="NCBI Taxonomy" id="1314783"/>
    <lineage>
        <taxon>Eukaryota</taxon>
        <taxon>Fungi</taxon>
        <taxon>Dikarya</taxon>
        <taxon>Basidiomycota</taxon>
        <taxon>Agaricomycotina</taxon>
        <taxon>Agaricomycetes</taxon>
        <taxon>Polyporales</taxon>
        <taxon>Fomitopsis</taxon>
    </lineage>
</organism>
<dbReference type="SUPFAM" id="SSF48097">
    <property type="entry name" value="Regulator of G-protein signaling, RGS"/>
    <property type="match status" value="1"/>
</dbReference>
<sequence length="553" mass="61387">MAQLPTSTSPSKDDGDSASRLMKSVARMFRPRRRPCMPSLAMVMSGDTCYPVSLKNFEAYLTHKEYSVEILQFVVWFQDYRQRFLALPGHRQAASPGRSKFAFALPSPARTAQRVRASKALADSMYAGGSSLGAGARSLSSTSTNVDTRGSLTPVETSTSIAQRDYLFSRDSHPAYGLPLSVLTSPPLSQAAEVPFASSASGSVRPNEQPFRQECMRIVATFLRPDAAKELPLDPTVRDTVIRDLTWNTHPDVLLPIYEEMFQTLETISLPRFLAEASNNINRPKQLLWYSLGVIDTLLGILLAVLLVCLVPIPPESNRAWRLFSVVPAMVGMCQLYSAYRGFCSQVWWRGATQLHEWELEEMDAKTEAYWDSLLAPTSPSAAPSSIHVYDVITPERRLSYPHDTKTEERWDERTGADRPASGRTVTFRLAHLDIAWPRHGHEDKQAPAPAQANQMRPRLPPLSTSLRLQARSKVRASSMPAPAQHEFDLEKARGEQDAHARRRPPIFGPEKVVLDPRIRTLHLAVMRDLVCFGVVSTAAFAAIVLAVPGGKG</sequence>
<evidence type="ECO:0008006" key="4">
    <source>
        <dbReference type="Google" id="ProtNLM"/>
    </source>
</evidence>
<accession>A0A165R5P9</accession>
<dbReference type="AlphaFoldDB" id="A0A165R5P9"/>
<name>A0A165R5P9_9APHY</name>
<evidence type="ECO:0000313" key="3">
    <source>
        <dbReference type="Proteomes" id="UP000076727"/>
    </source>
</evidence>